<evidence type="ECO:0000256" key="3">
    <source>
        <dbReference type="ARBA" id="ARBA00023002"/>
    </source>
</evidence>
<evidence type="ECO:0000313" key="6">
    <source>
        <dbReference type="EMBL" id="MEE1865385.1"/>
    </source>
</evidence>
<accession>A0AB35WQI7</accession>
<dbReference type="PANTHER" id="PTHR30011:SF16">
    <property type="entry name" value="C2H2 FINGER DOMAIN TRANSCRIPTION FACTOR (EUROFUNG)-RELATED"/>
    <property type="match status" value="1"/>
</dbReference>
<dbReference type="SUPFAM" id="SSF51679">
    <property type="entry name" value="Bacterial luciferase-like"/>
    <property type="match status" value="1"/>
</dbReference>
<dbReference type="EMBL" id="JAZDQP010000002">
    <property type="protein sequence ID" value="MEE1865385.1"/>
    <property type="molecule type" value="Genomic_DNA"/>
</dbReference>
<evidence type="ECO:0000256" key="2">
    <source>
        <dbReference type="ARBA" id="ARBA00022643"/>
    </source>
</evidence>
<dbReference type="GO" id="GO:0016705">
    <property type="term" value="F:oxidoreductase activity, acting on paired donors, with incorporation or reduction of molecular oxygen"/>
    <property type="evidence" value="ECO:0007669"/>
    <property type="project" value="InterPro"/>
</dbReference>
<dbReference type="Pfam" id="PF00296">
    <property type="entry name" value="Bac_luciferase"/>
    <property type="match status" value="1"/>
</dbReference>
<keyword evidence="2" id="KW-0288">FMN</keyword>
<keyword evidence="7" id="KW-1185">Reference proteome</keyword>
<feature type="domain" description="Luciferase-like" evidence="5">
    <location>
        <begin position="2"/>
        <end position="127"/>
    </location>
</feature>
<dbReference type="PANTHER" id="PTHR30011">
    <property type="entry name" value="ALKANESULFONATE MONOOXYGENASE-RELATED"/>
    <property type="match status" value="1"/>
</dbReference>
<gene>
    <name evidence="6" type="ORF">V0R53_03140</name>
</gene>
<reference evidence="6 7" key="1">
    <citation type="submission" date="2024-01" db="EMBL/GenBank/DDBJ databases">
        <title>Unpublished Manusciprt.</title>
        <authorList>
            <person name="Duman M."/>
            <person name="Valdes E.G."/>
            <person name="Ajmi N."/>
            <person name="Altun S."/>
            <person name="Saticioglu I.B."/>
        </authorList>
    </citation>
    <scope>NUCLEOTIDE SEQUENCE [LARGE SCALE GENOMIC DNA]</scope>
    <source>
        <strain evidence="6 7">120P</strain>
    </source>
</reference>
<dbReference type="AlphaFoldDB" id="A0AB35WQI7"/>
<keyword evidence="1" id="KW-0285">Flavoprotein</keyword>
<organism evidence="6 7">
    <name type="scientific">Pseudomonas auratipiscis</name>
    <dbReference type="NCBI Taxonomy" id="3115853"/>
    <lineage>
        <taxon>Bacteria</taxon>
        <taxon>Pseudomonadati</taxon>
        <taxon>Pseudomonadota</taxon>
        <taxon>Gammaproteobacteria</taxon>
        <taxon>Pseudomonadales</taxon>
        <taxon>Pseudomonadaceae</taxon>
        <taxon>Pseudomonas</taxon>
    </lineage>
</organism>
<name>A0AB35WQI7_9PSED</name>
<dbReference type="RefSeq" id="WP_330078802.1">
    <property type="nucleotide sequence ID" value="NZ_JAZDCU010000002.1"/>
</dbReference>
<dbReference type="Proteomes" id="UP001307839">
    <property type="component" value="Unassembled WGS sequence"/>
</dbReference>
<dbReference type="InterPro" id="IPR011251">
    <property type="entry name" value="Luciferase-like_dom"/>
</dbReference>
<dbReference type="InterPro" id="IPR051260">
    <property type="entry name" value="Diverse_substr_monoxygenases"/>
</dbReference>
<keyword evidence="4" id="KW-0503">Monooxygenase</keyword>
<evidence type="ECO:0000256" key="4">
    <source>
        <dbReference type="ARBA" id="ARBA00023033"/>
    </source>
</evidence>
<evidence type="ECO:0000256" key="1">
    <source>
        <dbReference type="ARBA" id="ARBA00022630"/>
    </source>
</evidence>
<evidence type="ECO:0000259" key="5">
    <source>
        <dbReference type="Pfam" id="PF00296"/>
    </source>
</evidence>
<keyword evidence="3" id="KW-0560">Oxidoreductase</keyword>
<dbReference type="Gene3D" id="3.20.20.30">
    <property type="entry name" value="Luciferase-like domain"/>
    <property type="match status" value="1"/>
</dbReference>
<comment type="caution">
    <text evidence="6">The sequence shown here is derived from an EMBL/GenBank/DDBJ whole genome shotgun (WGS) entry which is preliminary data.</text>
</comment>
<dbReference type="GO" id="GO:0004497">
    <property type="term" value="F:monooxygenase activity"/>
    <property type="evidence" value="ECO:0007669"/>
    <property type="project" value="UniProtKB-KW"/>
</dbReference>
<proteinExistence type="predicted"/>
<evidence type="ECO:0000313" key="7">
    <source>
        <dbReference type="Proteomes" id="UP001307839"/>
    </source>
</evidence>
<sequence length="127" mass="13968">MLADKLGFPALWLRDVPFRDPVFGDVGQIYDPMVYASWLAAATKRIAIGTAGIVLPLRDPLAVAKQATSIDQLSAGRFILGLSTGDRPTEYPAFGMEFENRAARFRDAVGVIKAVTQQRFPAHRSEF</sequence>
<dbReference type="InterPro" id="IPR036661">
    <property type="entry name" value="Luciferase-like_sf"/>
</dbReference>
<protein>
    <submittedName>
        <fullName evidence="6">LLM class flavin-dependent oxidoreductase</fullName>
    </submittedName>
</protein>